<sequence length="476" mass="52723">MGDFDPSRAITRRIMGIETEYGIACIDDRTGSAPHAADEVARLAFRPLVDAYNSTNVFISNAGRLYLDVGSHPEFATPECDSLSQLVTYEQAGDRIVTDLAQKAERRIAELDTPDAAGAGVYMFKNNSDSAGSSYGCHENYLVGRDVSVKKLGAILLPFLITRQLFCGAGRVAIPQRGNPATEFGPGFCISQRADFMWEGVSSATTRSRPMINTRDEPHADSSRYRRLHVIVGDSNICQVSTALKVGTTLLLLEMIEAGVELPTFDMVNSVDSIRRVARSLDGSQLVHITEGVDVSALDIQRQYHEHACAWLEKREEDPGELTRIVELWGTILDAIGSGNLDAIARDVDWVAKYRLLLGLKERHGLEWDNPKLRHVDLMYHDIRPGRGIGPKLVARGLLNSWVDESAVQKATTVAPETTRAHLRGTFLTAARQAGIDTSVDWMRLKILRPEPALVELKDPFQNENPDVEELLCRMR</sequence>
<comment type="pathway">
    <text evidence="7">Protein modification; protein pupylation.</text>
</comment>
<dbReference type="GO" id="GO:0005524">
    <property type="term" value="F:ATP binding"/>
    <property type="evidence" value="ECO:0007669"/>
    <property type="project" value="UniProtKB-UniRule"/>
</dbReference>
<reference evidence="9 10" key="1">
    <citation type="submission" date="2020-12" db="EMBL/GenBank/DDBJ databases">
        <title>FDA dAtabase for Regulatory Grade micrObial Sequences (FDA-ARGOS): Supporting development and validation of Infectious Disease Dx tests.</title>
        <authorList>
            <person name="Sproer C."/>
            <person name="Gronow S."/>
            <person name="Severitt S."/>
            <person name="Schroder I."/>
            <person name="Tallon L."/>
            <person name="Sadzewicz L."/>
            <person name="Zhao X."/>
            <person name="Boylan J."/>
            <person name="Ott S."/>
            <person name="Bowen H."/>
            <person name="Vavikolanu K."/>
            <person name="Mehta A."/>
            <person name="Aluvathingal J."/>
            <person name="Nadendla S."/>
            <person name="Lowell S."/>
            <person name="Myers T."/>
            <person name="Yan Y."/>
            <person name="Sichtig H."/>
        </authorList>
    </citation>
    <scope>NUCLEOTIDE SEQUENCE [LARGE SCALE GENOMIC DNA]</scope>
    <source>
        <strain evidence="9 10">FDAARGOS_1053</strain>
    </source>
</reference>
<comment type="catalytic activity">
    <reaction evidence="7">
        <text>ATP + [prokaryotic ubiquitin-like protein]-L-glutamate + [protein]-L-lysine = ADP + phosphate + N(6)-([prokaryotic ubiquitin-like protein]-gamma-L-glutamyl)-[protein]-L-lysine.</text>
        <dbReference type="EC" id="6.3.1.19"/>
    </reaction>
</comment>
<dbReference type="UniPathway" id="UPA00997"/>
<dbReference type="PANTHER" id="PTHR42307:SF3">
    <property type="entry name" value="PUP--PROTEIN LIGASE"/>
    <property type="match status" value="1"/>
</dbReference>
<evidence type="ECO:0000256" key="3">
    <source>
        <dbReference type="ARBA" id="ARBA00022741"/>
    </source>
</evidence>
<evidence type="ECO:0000256" key="4">
    <source>
        <dbReference type="ARBA" id="ARBA00022786"/>
    </source>
</evidence>
<evidence type="ECO:0000256" key="6">
    <source>
        <dbReference type="ARBA" id="ARBA00022842"/>
    </source>
</evidence>
<dbReference type="GO" id="GO:0019787">
    <property type="term" value="F:ubiquitin-like protein transferase activity"/>
    <property type="evidence" value="ECO:0007669"/>
    <property type="project" value="UniProtKB-UniRule"/>
</dbReference>
<evidence type="ECO:0000313" key="10">
    <source>
        <dbReference type="Proteomes" id="UP000596145"/>
    </source>
</evidence>
<protein>
    <recommendedName>
        <fullName evidence="7 8">Pup--protein ligase</fullName>
        <ecNumber evidence="7 8">6.3.1.19</ecNumber>
    </recommendedName>
    <alternativeName>
        <fullName evidence="7">Proteasome accessory factor A</fullName>
    </alternativeName>
    <alternativeName>
        <fullName evidence="7">Pup-conjugating enzyme</fullName>
    </alternativeName>
</protein>
<comment type="function">
    <text evidence="7">Catalyzes the covalent attachment of the prokaryotic ubiquitin-like protein modifier Pup to the proteasomal substrate proteins, thereby targeting them for proteasomal degradation. This tagging system is termed pupylation. The ligation reaction involves the side-chain carboxylate of the C-terminal glutamate of Pup and the side-chain amino group of a substrate lysine.</text>
</comment>
<comment type="miscellaneous">
    <text evidence="7">The reaction mechanism probably proceeds via the activation of Pup by phosphorylation of its C-terminal glutamate, which is then subject to nucleophilic attack by the substrate lysine, resulting in an isopeptide bond and the release of phosphate as a good leaving group.</text>
</comment>
<dbReference type="HAMAP" id="MF_02111">
    <property type="entry name" value="Pup_ligase"/>
    <property type="match status" value="1"/>
</dbReference>
<keyword evidence="6 7" id="KW-0460">Magnesium</keyword>
<dbReference type="Pfam" id="PF03136">
    <property type="entry name" value="Pup_ligase"/>
    <property type="match status" value="1"/>
</dbReference>
<dbReference type="NCBIfam" id="TIGR03686">
    <property type="entry name" value="pupylate_PafA"/>
    <property type="match status" value="1"/>
</dbReference>
<keyword evidence="3 7" id="KW-0547">Nucleotide-binding</keyword>
<dbReference type="GO" id="GO:0019941">
    <property type="term" value="P:modification-dependent protein catabolic process"/>
    <property type="evidence" value="ECO:0007669"/>
    <property type="project" value="UniProtKB-UniRule"/>
</dbReference>
<feature type="binding site" evidence="7">
    <location>
        <position position="64"/>
    </location>
    <ligand>
        <name>ATP</name>
        <dbReference type="ChEBI" id="CHEBI:30616"/>
    </ligand>
</feature>
<feature type="active site" description="Proton acceptor" evidence="7">
    <location>
        <position position="68"/>
    </location>
</feature>
<feature type="binding site" evidence="7">
    <location>
        <position position="18"/>
    </location>
    <ligand>
        <name>Mg(2+)</name>
        <dbReference type="ChEBI" id="CHEBI:18420"/>
    </ligand>
</feature>
<organism evidence="9 10">
    <name type="scientific">Corynebacterium glucuronolyticum</name>
    <dbReference type="NCBI Taxonomy" id="39791"/>
    <lineage>
        <taxon>Bacteria</taxon>
        <taxon>Bacillati</taxon>
        <taxon>Actinomycetota</taxon>
        <taxon>Actinomycetes</taxon>
        <taxon>Mycobacteriales</taxon>
        <taxon>Corynebacteriaceae</taxon>
        <taxon>Corynebacterium</taxon>
    </lineage>
</organism>
<dbReference type="UniPathway" id="UPA00998"/>
<dbReference type="InterPro" id="IPR004347">
    <property type="entry name" value="Pup_ligase/deamidase"/>
</dbReference>
<dbReference type="InterPro" id="IPR022279">
    <property type="entry name" value="Pup_ligase"/>
</dbReference>
<dbReference type="GO" id="GO:0070490">
    <property type="term" value="P:protein pupylation"/>
    <property type="evidence" value="ECO:0007669"/>
    <property type="project" value="UniProtKB-UniRule"/>
</dbReference>
<feature type="binding site" evidence="7">
    <location>
        <position position="442"/>
    </location>
    <ligand>
        <name>ATP</name>
        <dbReference type="ChEBI" id="CHEBI:30616"/>
    </ligand>
</feature>
<evidence type="ECO:0000256" key="7">
    <source>
        <dbReference type="HAMAP-Rule" id="MF_02111"/>
    </source>
</evidence>
<dbReference type="GeneID" id="92760042"/>
<dbReference type="PANTHER" id="PTHR42307">
    <property type="entry name" value="PUP DEAMIDASE/DEPUPYLASE"/>
    <property type="match status" value="1"/>
</dbReference>
<feature type="binding site" evidence="7">
    <location>
        <position position="66"/>
    </location>
    <ligand>
        <name>Mg(2+)</name>
        <dbReference type="ChEBI" id="CHEBI:18420"/>
    </ligand>
</feature>
<evidence type="ECO:0000256" key="8">
    <source>
        <dbReference type="NCBIfam" id="TIGR03686"/>
    </source>
</evidence>
<dbReference type="GO" id="GO:0010498">
    <property type="term" value="P:proteasomal protein catabolic process"/>
    <property type="evidence" value="ECO:0007669"/>
    <property type="project" value="UniProtKB-UniRule"/>
</dbReference>
<dbReference type="GO" id="GO:0016879">
    <property type="term" value="F:ligase activity, forming carbon-nitrogen bonds"/>
    <property type="evidence" value="ECO:0007669"/>
    <property type="project" value="UniProtKB-UniRule"/>
</dbReference>
<keyword evidence="4 7" id="KW-0833">Ubl conjugation pathway</keyword>
<gene>
    <name evidence="7 9" type="primary">pafA</name>
    <name evidence="9" type="ORF">I6I10_09695</name>
</gene>
<feature type="binding site" evidence="7">
    <location>
        <position position="77"/>
    </location>
    <ligand>
        <name>ATP</name>
        <dbReference type="ChEBI" id="CHEBI:30616"/>
    </ligand>
</feature>
<keyword evidence="2 7" id="KW-0479">Metal-binding</keyword>
<proteinExistence type="inferred from homology"/>
<evidence type="ECO:0000256" key="2">
    <source>
        <dbReference type="ARBA" id="ARBA00022723"/>
    </source>
</evidence>
<dbReference type="OrthoDB" id="9760627at2"/>
<comment type="pathway">
    <text evidence="7">Protein degradation; proteasomal Pup-dependent pathway.</text>
</comment>
<comment type="similarity">
    <text evidence="7">Belongs to the Pup ligase/Pup deamidase family. Pup-conjugating enzyme subfamily.</text>
</comment>
<dbReference type="EMBL" id="CP066007">
    <property type="protein sequence ID" value="QQB45756.1"/>
    <property type="molecule type" value="Genomic_DNA"/>
</dbReference>
<evidence type="ECO:0000256" key="5">
    <source>
        <dbReference type="ARBA" id="ARBA00022840"/>
    </source>
</evidence>
<evidence type="ECO:0000313" key="9">
    <source>
        <dbReference type="EMBL" id="QQB45756.1"/>
    </source>
</evidence>
<feature type="binding site" evidence="7">
    <location>
        <position position="74"/>
    </location>
    <ligand>
        <name>Mg(2+)</name>
        <dbReference type="ChEBI" id="CHEBI:18420"/>
    </ligand>
</feature>
<dbReference type="GO" id="GO:0000287">
    <property type="term" value="F:magnesium ion binding"/>
    <property type="evidence" value="ECO:0007669"/>
    <property type="project" value="UniProtKB-UniRule"/>
</dbReference>
<accession>A0A7T4EE77</accession>
<name>A0A7T4EE77_9CORY</name>
<keyword evidence="1 7" id="KW-0436">Ligase</keyword>
<keyword evidence="5 7" id="KW-0067">ATP-binding</keyword>
<dbReference type="AlphaFoldDB" id="A0A7T4EE77"/>
<dbReference type="Proteomes" id="UP000596145">
    <property type="component" value="Chromosome"/>
</dbReference>
<evidence type="ECO:0000256" key="1">
    <source>
        <dbReference type="ARBA" id="ARBA00022598"/>
    </source>
</evidence>
<dbReference type="EC" id="6.3.1.19" evidence="7 8"/>
<dbReference type="RefSeq" id="WP_084036342.1">
    <property type="nucleotide sequence ID" value="NZ_CP066007.1"/>
</dbReference>